<dbReference type="Proteomes" id="UP000215441">
    <property type="component" value="Unassembled WGS sequence"/>
</dbReference>
<reference evidence="13 14" key="1">
    <citation type="submission" date="2017-07" db="EMBL/GenBank/DDBJ databases">
        <title>Acidovorax KNDSW TSA 6 genome sequence and assembly.</title>
        <authorList>
            <person name="Mayilraj S."/>
        </authorList>
    </citation>
    <scope>NUCLEOTIDE SEQUENCE [LARGE SCALE GENOMIC DNA]</scope>
    <source>
        <strain evidence="13 14">KNDSW-TSA6</strain>
    </source>
</reference>
<dbReference type="SUPFAM" id="SSF56935">
    <property type="entry name" value="Porins"/>
    <property type="match status" value="1"/>
</dbReference>
<feature type="chain" id="PRO_5012398669" evidence="11">
    <location>
        <begin position="26"/>
        <end position="359"/>
    </location>
</feature>
<evidence type="ECO:0000256" key="10">
    <source>
        <dbReference type="ARBA" id="ARBA00023237"/>
    </source>
</evidence>
<dbReference type="RefSeq" id="WP_094291617.1">
    <property type="nucleotide sequence ID" value="NZ_NOIG01000013.1"/>
</dbReference>
<name>A0A235EGG0_9BURK</name>
<dbReference type="GO" id="GO:0015288">
    <property type="term" value="F:porin activity"/>
    <property type="evidence" value="ECO:0007669"/>
    <property type="project" value="UniProtKB-KW"/>
</dbReference>
<dbReference type="OrthoDB" id="6975458at2"/>
<evidence type="ECO:0000256" key="5">
    <source>
        <dbReference type="ARBA" id="ARBA00022692"/>
    </source>
</evidence>
<keyword evidence="9" id="KW-0472">Membrane</keyword>
<dbReference type="Gene3D" id="2.40.160.10">
    <property type="entry name" value="Porin"/>
    <property type="match status" value="1"/>
</dbReference>
<protein>
    <submittedName>
        <fullName evidence="13">Porin</fullName>
    </submittedName>
</protein>
<evidence type="ECO:0000256" key="3">
    <source>
        <dbReference type="ARBA" id="ARBA00022448"/>
    </source>
</evidence>
<evidence type="ECO:0000256" key="7">
    <source>
        <dbReference type="ARBA" id="ARBA00023065"/>
    </source>
</evidence>
<dbReference type="InterPro" id="IPR033900">
    <property type="entry name" value="Gram_neg_porin_domain"/>
</dbReference>
<evidence type="ECO:0000313" key="14">
    <source>
        <dbReference type="Proteomes" id="UP000215441"/>
    </source>
</evidence>
<dbReference type="GO" id="GO:0046930">
    <property type="term" value="C:pore complex"/>
    <property type="evidence" value="ECO:0007669"/>
    <property type="project" value="UniProtKB-KW"/>
</dbReference>
<comment type="subunit">
    <text evidence="2">Homotrimer.</text>
</comment>
<dbReference type="AlphaFoldDB" id="A0A235EGG0"/>
<keyword evidence="14" id="KW-1185">Reference proteome</keyword>
<comment type="subcellular location">
    <subcellularLocation>
        <location evidence="1">Cell outer membrane</location>
        <topology evidence="1">Multi-pass membrane protein</topology>
    </subcellularLocation>
</comment>
<keyword evidence="3" id="KW-0813">Transport</keyword>
<keyword evidence="5" id="KW-0812">Transmembrane</keyword>
<keyword evidence="6 11" id="KW-0732">Signal</keyword>
<evidence type="ECO:0000256" key="8">
    <source>
        <dbReference type="ARBA" id="ARBA00023114"/>
    </source>
</evidence>
<evidence type="ECO:0000256" key="2">
    <source>
        <dbReference type="ARBA" id="ARBA00011233"/>
    </source>
</evidence>
<evidence type="ECO:0000256" key="4">
    <source>
        <dbReference type="ARBA" id="ARBA00022452"/>
    </source>
</evidence>
<evidence type="ECO:0000259" key="12">
    <source>
        <dbReference type="Pfam" id="PF13609"/>
    </source>
</evidence>
<evidence type="ECO:0000256" key="1">
    <source>
        <dbReference type="ARBA" id="ARBA00004571"/>
    </source>
</evidence>
<dbReference type="InterPro" id="IPR023614">
    <property type="entry name" value="Porin_dom_sf"/>
</dbReference>
<keyword evidence="4" id="KW-1134">Transmembrane beta strand</keyword>
<dbReference type="PRINTS" id="PR00184">
    <property type="entry name" value="NEISSPPORIN"/>
</dbReference>
<accession>A0A235EGG0</accession>
<dbReference type="PANTHER" id="PTHR34501">
    <property type="entry name" value="PROTEIN YDDL-RELATED"/>
    <property type="match status" value="1"/>
</dbReference>
<dbReference type="Pfam" id="PF13609">
    <property type="entry name" value="Porin_4"/>
    <property type="match status" value="1"/>
</dbReference>
<evidence type="ECO:0000256" key="9">
    <source>
        <dbReference type="ARBA" id="ARBA00023136"/>
    </source>
</evidence>
<evidence type="ECO:0000313" key="13">
    <source>
        <dbReference type="EMBL" id="OYD48128.1"/>
    </source>
</evidence>
<feature type="domain" description="Porin" evidence="12">
    <location>
        <begin position="15"/>
        <end position="336"/>
    </location>
</feature>
<proteinExistence type="predicted"/>
<dbReference type="EMBL" id="NOIG01000013">
    <property type="protein sequence ID" value="OYD48128.1"/>
    <property type="molecule type" value="Genomic_DNA"/>
</dbReference>
<evidence type="ECO:0000256" key="11">
    <source>
        <dbReference type="SAM" id="SignalP"/>
    </source>
</evidence>
<gene>
    <name evidence="13" type="ORF">CBY09_21540</name>
</gene>
<sequence>MGIFPRLGLTVIVGALAAGSDIAQAQDGVTIYGVVDAGIRYGQGLDSANNGSAASSTTLNSGINTTSRLGFRGREDIGGGLKAIFNLESGINVDTGAMANSTKQFDRASWVGLQGEWGALTLGRQTTLLADVVSAVDPLGSRYAGFNPNIGTAALSAHRLSGEYGPAGATTGAYRLDNALKYVGRYGDFSLRAMHALGEQSASESKLSSSGVGAGFQSGGYNAAAAYTEFKNVNGLTLKGYVGGVGAMFGKAKLSITYGSHEAQTTATASTRNKTLGIGGTTPLTGNLDLVAAYYRVERNRSGSPEDGFDRLIAFLEYKISRRTLAYIELDHTRWKNGYQGAGFKANGSGASAGIKHVF</sequence>
<feature type="signal peptide" evidence="11">
    <location>
        <begin position="1"/>
        <end position="25"/>
    </location>
</feature>
<evidence type="ECO:0000256" key="6">
    <source>
        <dbReference type="ARBA" id="ARBA00022729"/>
    </source>
</evidence>
<dbReference type="InterPro" id="IPR050298">
    <property type="entry name" value="Gram-neg_bact_OMP"/>
</dbReference>
<dbReference type="GO" id="GO:0006811">
    <property type="term" value="P:monoatomic ion transport"/>
    <property type="evidence" value="ECO:0007669"/>
    <property type="project" value="UniProtKB-KW"/>
</dbReference>
<dbReference type="CDD" id="cd00342">
    <property type="entry name" value="gram_neg_porins"/>
    <property type="match status" value="1"/>
</dbReference>
<dbReference type="InterPro" id="IPR002299">
    <property type="entry name" value="Porin_Neis"/>
</dbReference>
<keyword evidence="8" id="KW-0626">Porin</keyword>
<organism evidence="13 14">
    <name type="scientific">Acidovorax kalamii</name>
    <dbReference type="NCBI Taxonomy" id="2004485"/>
    <lineage>
        <taxon>Bacteria</taxon>
        <taxon>Pseudomonadati</taxon>
        <taxon>Pseudomonadota</taxon>
        <taxon>Betaproteobacteria</taxon>
        <taxon>Burkholderiales</taxon>
        <taxon>Comamonadaceae</taxon>
        <taxon>Acidovorax</taxon>
    </lineage>
</organism>
<dbReference type="PANTHER" id="PTHR34501:SF9">
    <property type="entry name" value="MAJOR OUTER MEMBRANE PROTEIN P.IA"/>
    <property type="match status" value="1"/>
</dbReference>
<dbReference type="GO" id="GO:0009279">
    <property type="term" value="C:cell outer membrane"/>
    <property type="evidence" value="ECO:0007669"/>
    <property type="project" value="UniProtKB-SubCell"/>
</dbReference>
<keyword evidence="7" id="KW-0406">Ion transport</keyword>
<keyword evidence="10" id="KW-0998">Cell outer membrane</keyword>
<comment type="caution">
    <text evidence="13">The sequence shown here is derived from an EMBL/GenBank/DDBJ whole genome shotgun (WGS) entry which is preliminary data.</text>
</comment>